<dbReference type="AlphaFoldDB" id="A0A9N9JVG1"/>
<dbReference type="OrthoDB" id="2440741at2759"/>
<gene>
    <name evidence="1" type="ORF">DERYTH_LOCUS22708</name>
</gene>
<organism evidence="1 2">
    <name type="scientific">Dentiscutata erythropus</name>
    <dbReference type="NCBI Taxonomy" id="1348616"/>
    <lineage>
        <taxon>Eukaryota</taxon>
        <taxon>Fungi</taxon>
        <taxon>Fungi incertae sedis</taxon>
        <taxon>Mucoromycota</taxon>
        <taxon>Glomeromycotina</taxon>
        <taxon>Glomeromycetes</taxon>
        <taxon>Diversisporales</taxon>
        <taxon>Gigasporaceae</taxon>
        <taxon>Dentiscutata</taxon>
    </lineage>
</organism>
<proteinExistence type="predicted"/>
<protein>
    <submittedName>
        <fullName evidence="1">9140_t:CDS:1</fullName>
    </submittedName>
</protein>
<evidence type="ECO:0000313" key="1">
    <source>
        <dbReference type="EMBL" id="CAG8797608.1"/>
    </source>
</evidence>
<reference evidence="1" key="1">
    <citation type="submission" date="2021-06" db="EMBL/GenBank/DDBJ databases">
        <authorList>
            <person name="Kallberg Y."/>
            <person name="Tangrot J."/>
            <person name="Rosling A."/>
        </authorList>
    </citation>
    <scope>NUCLEOTIDE SEQUENCE</scope>
    <source>
        <strain evidence="1">MA453B</strain>
    </source>
</reference>
<keyword evidence="2" id="KW-1185">Reference proteome</keyword>
<name>A0A9N9JVG1_9GLOM</name>
<evidence type="ECO:0000313" key="2">
    <source>
        <dbReference type="Proteomes" id="UP000789405"/>
    </source>
</evidence>
<dbReference type="Proteomes" id="UP000789405">
    <property type="component" value="Unassembled WGS sequence"/>
</dbReference>
<feature type="non-terminal residue" evidence="1">
    <location>
        <position position="66"/>
    </location>
</feature>
<accession>A0A9N9JVG1</accession>
<comment type="caution">
    <text evidence="1">The sequence shown here is derived from an EMBL/GenBank/DDBJ whole genome shotgun (WGS) entry which is preliminary data.</text>
</comment>
<feature type="non-terminal residue" evidence="1">
    <location>
        <position position="1"/>
    </location>
</feature>
<dbReference type="EMBL" id="CAJVPY010032283">
    <property type="protein sequence ID" value="CAG8797608.1"/>
    <property type="molecule type" value="Genomic_DNA"/>
</dbReference>
<sequence length="66" mass="7782">TVPDKMHHLDLELFNYQIVYTREMLKDFCDQAAINKLDQHLSNIQRFPGLKIFSEGLKNIKQFTAD</sequence>